<accession>A0A3E4ULI9</accession>
<evidence type="ECO:0000313" key="1">
    <source>
        <dbReference type="EMBL" id="RGM11272.1"/>
    </source>
</evidence>
<evidence type="ECO:0000313" key="2">
    <source>
        <dbReference type="Proteomes" id="UP000261223"/>
    </source>
</evidence>
<name>A0A3E4ULI9_BACSE</name>
<dbReference type="RefSeq" id="WP_117742273.1">
    <property type="nucleotide sequence ID" value="NZ_QSSV01000019.1"/>
</dbReference>
<gene>
    <name evidence="1" type="ORF">DXC34_14090</name>
</gene>
<sequence>MEVKYGVYKVAGSKSELIIAYGEPHVPMRTRRKYAGKKAKIKAIEQLTGNVLDAHLSTSEINAYIGQYIFGTSQWAEYHRLFECFASELEQVPEPIELKFHVIVEFDEAMCRPDDERLIYMVKQALENNSIDTYRGLQNPIISFFICEN</sequence>
<dbReference type="EMBL" id="QSSV01000019">
    <property type="protein sequence ID" value="RGM11272.1"/>
    <property type="molecule type" value="Genomic_DNA"/>
</dbReference>
<comment type="caution">
    <text evidence="1">The sequence shown here is derived from an EMBL/GenBank/DDBJ whole genome shotgun (WGS) entry which is preliminary data.</text>
</comment>
<dbReference type="AlphaFoldDB" id="A0A3E4ULI9"/>
<organism evidence="1 2">
    <name type="scientific">Bacteroides stercoris</name>
    <dbReference type="NCBI Taxonomy" id="46506"/>
    <lineage>
        <taxon>Bacteria</taxon>
        <taxon>Pseudomonadati</taxon>
        <taxon>Bacteroidota</taxon>
        <taxon>Bacteroidia</taxon>
        <taxon>Bacteroidales</taxon>
        <taxon>Bacteroidaceae</taxon>
        <taxon>Bacteroides</taxon>
    </lineage>
</organism>
<dbReference type="Proteomes" id="UP000261223">
    <property type="component" value="Unassembled WGS sequence"/>
</dbReference>
<reference evidence="1 2" key="1">
    <citation type="submission" date="2018-08" db="EMBL/GenBank/DDBJ databases">
        <title>A genome reference for cultivated species of the human gut microbiota.</title>
        <authorList>
            <person name="Zou Y."/>
            <person name="Xue W."/>
            <person name="Luo G."/>
        </authorList>
    </citation>
    <scope>NUCLEOTIDE SEQUENCE [LARGE SCALE GENOMIC DNA]</scope>
    <source>
        <strain evidence="1 2">TF03-6</strain>
    </source>
</reference>
<proteinExistence type="predicted"/>
<protein>
    <submittedName>
        <fullName evidence="1">Uncharacterized protein</fullName>
    </submittedName>
</protein>